<accession>A8QDX9</accession>
<feature type="signal peptide" evidence="3">
    <location>
        <begin position="1"/>
        <end position="19"/>
    </location>
</feature>
<dbReference type="SUPFAM" id="SSF50630">
    <property type="entry name" value="Acid proteases"/>
    <property type="match status" value="1"/>
</dbReference>
<dbReference type="GO" id="GO:0006508">
    <property type="term" value="P:proteolysis"/>
    <property type="evidence" value="ECO:0007669"/>
    <property type="project" value="InterPro"/>
</dbReference>
<dbReference type="KEGG" id="mgl:MGL_4243"/>
<comment type="similarity">
    <text evidence="1">Belongs to the peptidase A1 family.</text>
</comment>
<dbReference type="OrthoDB" id="15189at2759"/>
<dbReference type="InterPro" id="IPR001461">
    <property type="entry name" value="Aspartic_peptidase_A1"/>
</dbReference>
<dbReference type="PRINTS" id="PR00792">
    <property type="entry name" value="PEPSIN"/>
</dbReference>
<dbReference type="PANTHER" id="PTHR47966">
    <property type="entry name" value="BETA-SITE APP-CLEAVING ENZYME, ISOFORM A-RELATED"/>
    <property type="match status" value="1"/>
</dbReference>
<dbReference type="InterPro" id="IPR033121">
    <property type="entry name" value="PEPTIDASE_A1"/>
</dbReference>
<feature type="region of interest" description="Disordered" evidence="2">
    <location>
        <begin position="359"/>
        <end position="388"/>
    </location>
</feature>
<dbReference type="Pfam" id="PF00026">
    <property type="entry name" value="Asp"/>
    <property type="match status" value="1"/>
</dbReference>
<comment type="caution">
    <text evidence="5">The sequence shown here is derived from an EMBL/GenBank/DDBJ whole genome shotgun (WGS) entry which is preliminary data.</text>
</comment>
<keyword evidence="6" id="KW-1185">Reference proteome</keyword>
<evidence type="ECO:0000313" key="5">
    <source>
        <dbReference type="EMBL" id="EDP41404.1"/>
    </source>
</evidence>
<dbReference type="InParanoid" id="A8QDX9"/>
<sequence length="388" mass="42584">MFLNLVALALIQAVVIASARLTFQLERSSQPPATHIDSLVKDELDVLSAKYIHNAFAFRKNTGLHDSSVNATTLRKRSAAQIQMNEEADHSDPWSTFISVGFPPQSVAVTFDTSSADVTVDSSYDAEKSITSRQLSDPDSVHVDDISFGPFELKKVAISPSSYNSARIGLAFPSISSAPPVNSFTNVLSLHLEKNIYQFTLGEKHGSLNVGSFDHSMFFGNVSWNAVNPAQGYWTTPFTWNGLSFRGTVDSTSRVVLGSNADVKRLLMSMEGVRITKSKDGSYIGLFDCDKATSSDLVLGGVPLKFSASVKHNNECQVPIIGMDGLNHWILGEPIFQLVSVILDFDNHRIGFARRRVNTQRSTRPRSVNTFRSRREGKSPNIHAPSLS</sequence>
<gene>
    <name evidence="5" type="ORF">MGL_4243</name>
</gene>
<dbReference type="EMBL" id="AAYY01000024">
    <property type="protein sequence ID" value="EDP41404.1"/>
    <property type="molecule type" value="Genomic_DNA"/>
</dbReference>
<dbReference type="RefSeq" id="XP_001728618.1">
    <property type="nucleotide sequence ID" value="XM_001728566.1"/>
</dbReference>
<dbReference type="PANTHER" id="PTHR47966:SF57">
    <property type="entry name" value="PEPTIDASE A1 DOMAIN-CONTAINING PROTEIN"/>
    <property type="match status" value="1"/>
</dbReference>
<evidence type="ECO:0000256" key="1">
    <source>
        <dbReference type="ARBA" id="ARBA00007447"/>
    </source>
</evidence>
<dbReference type="GeneID" id="5852928"/>
<dbReference type="Gene3D" id="2.40.70.10">
    <property type="entry name" value="Acid Proteases"/>
    <property type="match status" value="2"/>
</dbReference>
<protein>
    <recommendedName>
        <fullName evidence="4">Peptidase A1 domain-containing protein</fullName>
    </recommendedName>
</protein>
<dbReference type="VEuPathDB" id="FungiDB:MGL_4243"/>
<feature type="chain" id="PRO_5002727327" description="Peptidase A1 domain-containing protein" evidence="3">
    <location>
        <begin position="20"/>
        <end position="388"/>
    </location>
</feature>
<feature type="compositionally biased region" description="Polar residues" evidence="2">
    <location>
        <begin position="359"/>
        <end position="371"/>
    </location>
</feature>
<organism evidence="5 6">
    <name type="scientific">Malassezia globosa (strain ATCC MYA-4612 / CBS 7966)</name>
    <name type="common">Dandruff-associated fungus</name>
    <dbReference type="NCBI Taxonomy" id="425265"/>
    <lineage>
        <taxon>Eukaryota</taxon>
        <taxon>Fungi</taxon>
        <taxon>Dikarya</taxon>
        <taxon>Basidiomycota</taxon>
        <taxon>Ustilaginomycotina</taxon>
        <taxon>Malasseziomycetes</taxon>
        <taxon>Malasseziales</taxon>
        <taxon>Malasseziaceae</taxon>
        <taxon>Malassezia</taxon>
    </lineage>
</organism>
<evidence type="ECO:0000313" key="6">
    <source>
        <dbReference type="Proteomes" id="UP000008837"/>
    </source>
</evidence>
<feature type="domain" description="Peptidase A1" evidence="4">
    <location>
        <begin position="65"/>
        <end position="353"/>
    </location>
</feature>
<name>A8QDX9_MALGO</name>
<dbReference type="AlphaFoldDB" id="A8QDX9"/>
<dbReference type="InterPro" id="IPR021109">
    <property type="entry name" value="Peptidase_aspartic_dom_sf"/>
</dbReference>
<proteinExistence type="inferred from homology"/>
<evidence type="ECO:0000259" key="4">
    <source>
        <dbReference type="PROSITE" id="PS51767"/>
    </source>
</evidence>
<keyword evidence="3" id="KW-0732">Signal</keyword>
<evidence type="ECO:0000256" key="2">
    <source>
        <dbReference type="SAM" id="MobiDB-lite"/>
    </source>
</evidence>
<evidence type="ECO:0000256" key="3">
    <source>
        <dbReference type="SAM" id="SignalP"/>
    </source>
</evidence>
<dbReference type="GO" id="GO:0004190">
    <property type="term" value="F:aspartic-type endopeptidase activity"/>
    <property type="evidence" value="ECO:0007669"/>
    <property type="project" value="InterPro"/>
</dbReference>
<reference evidence="5 6" key="1">
    <citation type="journal article" date="2007" name="Proc. Natl. Acad. Sci. U.S.A.">
        <title>Dandruff-associated Malassezia genomes reveal convergent and divergent virulence traits shared with plant and human fungal pathogens.</title>
        <authorList>
            <person name="Xu J."/>
            <person name="Saunders C.W."/>
            <person name="Hu P."/>
            <person name="Grant R.A."/>
            <person name="Boekhout T."/>
            <person name="Kuramae E.E."/>
            <person name="Kronstad J.W."/>
            <person name="Deangelis Y.M."/>
            <person name="Reeder N.L."/>
            <person name="Johnstone K.R."/>
            <person name="Leland M."/>
            <person name="Fieno A.M."/>
            <person name="Begley W.M."/>
            <person name="Sun Y."/>
            <person name="Lacey M.P."/>
            <person name="Chaudhary T."/>
            <person name="Keough T."/>
            <person name="Chu L."/>
            <person name="Sears R."/>
            <person name="Yuan B."/>
            <person name="Dawson T.L.Jr."/>
        </authorList>
    </citation>
    <scope>NUCLEOTIDE SEQUENCE [LARGE SCALE GENOMIC DNA]</scope>
    <source>
        <strain evidence="6">ATCC MYA-4612 / CBS 7966</strain>
    </source>
</reference>
<dbReference type="Proteomes" id="UP000008837">
    <property type="component" value="Unassembled WGS sequence"/>
</dbReference>
<dbReference type="PROSITE" id="PS51767">
    <property type="entry name" value="PEPTIDASE_A1"/>
    <property type="match status" value="1"/>
</dbReference>